<keyword evidence="4 7" id="KW-0418">Kinase</keyword>
<dbReference type="InterPro" id="IPR036890">
    <property type="entry name" value="HATPase_C_sf"/>
</dbReference>
<feature type="domain" description="HAMP" evidence="6">
    <location>
        <begin position="355"/>
        <end position="407"/>
    </location>
</feature>
<dbReference type="SUPFAM" id="SSF158472">
    <property type="entry name" value="HAMP domain-like"/>
    <property type="match status" value="1"/>
</dbReference>
<proteinExistence type="predicted"/>
<dbReference type="Gene3D" id="6.10.340.10">
    <property type="match status" value="1"/>
</dbReference>
<evidence type="ECO:0000313" key="7">
    <source>
        <dbReference type="EMBL" id="RGI94233.1"/>
    </source>
</evidence>
<dbReference type="AlphaFoldDB" id="A0A374NW28"/>
<evidence type="ECO:0000256" key="3">
    <source>
        <dbReference type="ARBA" id="ARBA00022679"/>
    </source>
</evidence>
<accession>A0A374NW28</accession>
<dbReference type="InterPro" id="IPR003594">
    <property type="entry name" value="HATPase_dom"/>
</dbReference>
<keyword evidence="5" id="KW-0472">Membrane</keyword>
<dbReference type="PANTHER" id="PTHR34220">
    <property type="entry name" value="SENSOR HISTIDINE KINASE YPDA"/>
    <property type="match status" value="1"/>
</dbReference>
<name>A0A374NW28_9FIRM</name>
<gene>
    <name evidence="7" type="ORF">DXD79_33450</name>
</gene>
<comment type="subcellular location">
    <subcellularLocation>
        <location evidence="1">Membrane</location>
    </subcellularLocation>
</comment>
<evidence type="ECO:0000256" key="5">
    <source>
        <dbReference type="SAM" id="Phobius"/>
    </source>
</evidence>
<evidence type="ECO:0000256" key="1">
    <source>
        <dbReference type="ARBA" id="ARBA00004370"/>
    </source>
</evidence>
<dbReference type="GO" id="GO:0016020">
    <property type="term" value="C:membrane"/>
    <property type="evidence" value="ECO:0007669"/>
    <property type="project" value="UniProtKB-SubCell"/>
</dbReference>
<dbReference type="Pfam" id="PF00672">
    <property type="entry name" value="HAMP"/>
    <property type="match status" value="1"/>
</dbReference>
<dbReference type="Gene3D" id="3.30.565.10">
    <property type="entry name" value="Histidine kinase-like ATPase, C-terminal domain"/>
    <property type="match status" value="1"/>
</dbReference>
<keyword evidence="5" id="KW-1133">Transmembrane helix</keyword>
<dbReference type="InterPro" id="IPR003660">
    <property type="entry name" value="HAMP_dom"/>
</dbReference>
<dbReference type="SMART" id="SM00387">
    <property type="entry name" value="HATPase_c"/>
    <property type="match status" value="1"/>
</dbReference>
<dbReference type="CDD" id="cd06225">
    <property type="entry name" value="HAMP"/>
    <property type="match status" value="1"/>
</dbReference>
<keyword evidence="2" id="KW-0597">Phosphoprotein</keyword>
<sequence length="640" mass="73606">MKKLTRKVETLLRGISIRQRLLSLGLIVLAVACACLFYLTLRSVQVTRATIRNSNSTVVTVISINLDDWLRDLYIATKMPILQAPDRTEIYNFLTANQGDITRSSSEDRYTYFYNAYKECYALMEMNSRVSTIDITDLKGNYLRTLSTEDHDMVYKEISGNYYYMHSYVMGKMNLDKTWTERVMKLRGRMYCLPKDLIEGTDHFIKQDTSFYAARAIVNSDTVRPIGMILIRCDVEPLLDYFKDKRTFSSQKLSVFNREGELLFGDLDAEYTSELSRALSFGDDNKKTSARSQKLNIGGRRYLCDYTVTAEGYTAAVLTPYDVYVEYIIRQERAFFIFMCLVLAGLAVCFSSIVNSIRNPLRHLEAACKEVEKGNFSITLDDEGKDELTHFSKSFETMTSEIQLLIQEKYEQKLQYNHLEIQMLRAQINPHFLYNTLESISAGAYLKGEKELAYMAVLLGRSLRYSISQPDDTVTVRQELDELHDYMELQKIRYKEQLNFCVSIEEELYDHRILKLLLQPLIENAVYHGISMQTQNGSIELLGYVKNEKIIFKVIDNGPGIEEPYLTDLNDYIQGKNEKFKTIGLRNVNRRIQLFYGSQYDVHIESSPPFGTSVIVVIPARAYAAPLAAGGLAPFAERKM</sequence>
<evidence type="ECO:0000256" key="2">
    <source>
        <dbReference type="ARBA" id="ARBA00022553"/>
    </source>
</evidence>
<dbReference type="EMBL" id="QSON01000040">
    <property type="protein sequence ID" value="RGI94233.1"/>
    <property type="molecule type" value="Genomic_DNA"/>
</dbReference>
<evidence type="ECO:0000313" key="8">
    <source>
        <dbReference type="Proteomes" id="UP000263014"/>
    </source>
</evidence>
<dbReference type="SMART" id="SM00304">
    <property type="entry name" value="HAMP"/>
    <property type="match status" value="1"/>
</dbReference>
<reference evidence="7 8" key="1">
    <citation type="submission" date="2018-08" db="EMBL/GenBank/DDBJ databases">
        <title>A genome reference for cultivated species of the human gut microbiota.</title>
        <authorList>
            <person name="Zou Y."/>
            <person name="Xue W."/>
            <person name="Luo G."/>
        </authorList>
    </citation>
    <scope>NUCLEOTIDE SEQUENCE [LARGE SCALE GENOMIC DNA]</scope>
    <source>
        <strain evidence="7 8">TM09-12</strain>
    </source>
</reference>
<organism evidence="7 8">
    <name type="scientific">Hungatella hathewayi</name>
    <dbReference type="NCBI Taxonomy" id="154046"/>
    <lineage>
        <taxon>Bacteria</taxon>
        <taxon>Bacillati</taxon>
        <taxon>Bacillota</taxon>
        <taxon>Clostridia</taxon>
        <taxon>Lachnospirales</taxon>
        <taxon>Lachnospiraceae</taxon>
        <taxon>Hungatella</taxon>
    </lineage>
</organism>
<keyword evidence="3" id="KW-0808">Transferase</keyword>
<dbReference type="PROSITE" id="PS50885">
    <property type="entry name" value="HAMP"/>
    <property type="match status" value="1"/>
</dbReference>
<dbReference type="Proteomes" id="UP000263014">
    <property type="component" value="Unassembled WGS sequence"/>
</dbReference>
<keyword evidence="5" id="KW-0812">Transmembrane</keyword>
<dbReference type="GO" id="GO:0000155">
    <property type="term" value="F:phosphorelay sensor kinase activity"/>
    <property type="evidence" value="ECO:0007669"/>
    <property type="project" value="InterPro"/>
</dbReference>
<protein>
    <submittedName>
        <fullName evidence="7">Sensor histidine kinase</fullName>
    </submittedName>
</protein>
<evidence type="ECO:0000256" key="4">
    <source>
        <dbReference type="ARBA" id="ARBA00022777"/>
    </source>
</evidence>
<dbReference type="InterPro" id="IPR010559">
    <property type="entry name" value="Sig_transdc_His_kin_internal"/>
</dbReference>
<dbReference type="SUPFAM" id="SSF55874">
    <property type="entry name" value="ATPase domain of HSP90 chaperone/DNA topoisomerase II/histidine kinase"/>
    <property type="match status" value="1"/>
</dbReference>
<evidence type="ECO:0000259" key="6">
    <source>
        <dbReference type="PROSITE" id="PS50885"/>
    </source>
</evidence>
<feature type="transmembrane region" description="Helical" evidence="5">
    <location>
        <begin position="21"/>
        <end position="41"/>
    </location>
</feature>
<dbReference type="PROSITE" id="PS51257">
    <property type="entry name" value="PROKAR_LIPOPROTEIN"/>
    <property type="match status" value="1"/>
</dbReference>
<dbReference type="InterPro" id="IPR050640">
    <property type="entry name" value="Bact_2-comp_sensor_kinase"/>
</dbReference>
<feature type="transmembrane region" description="Helical" evidence="5">
    <location>
        <begin position="334"/>
        <end position="354"/>
    </location>
</feature>
<dbReference type="RefSeq" id="WP_117633708.1">
    <property type="nucleotide sequence ID" value="NZ_QSON01000040.1"/>
</dbReference>
<dbReference type="Pfam" id="PF06580">
    <property type="entry name" value="His_kinase"/>
    <property type="match status" value="1"/>
</dbReference>
<dbReference type="Pfam" id="PF02518">
    <property type="entry name" value="HATPase_c"/>
    <property type="match status" value="1"/>
</dbReference>
<dbReference type="PANTHER" id="PTHR34220:SF7">
    <property type="entry name" value="SENSOR HISTIDINE KINASE YPDA"/>
    <property type="match status" value="1"/>
</dbReference>
<comment type="caution">
    <text evidence="7">The sequence shown here is derived from an EMBL/GenBank/DDBJ whole genome shotgun (WGS) entry which is preliminary data.</text>
</comment>